<feature type="compositionally biased region" description="Basic and acidic residues" evidence="1">
    <location>
        <begin position="150"/>
        <end position="160"/>
    </location>
</feature>
<organism evidence="2 3">
    <name type="scientific">Streptomyces virens</name>
    <dbReference type="NCBI Taxonomy" id="285572"/>
    <lineage>
        <taxon>Bacteria</taxon>
        <taxon>Bacillati</taxon>
        <taxon>Actinomycetota</taxon>
        <taxon>Actinomycetes</taxon>
        <taxon>Kitasatosporales</taxon>
        <taxon>Streptomycetaceae</taxon>
        <taxon>Streptomyces</taxon>
    </lineage>
</organism>
<comment type="caution">
    <text evidence="2">The sequence shown here is derived from an EMBL/GenBank/DDBJ whole genome shotgun (WGS) entry which is preliminary data.</text>
</comment>
<name>A0ABP6Q5Y2_9ACTN</name>
<dbReference type="EMBL" id="BAAAUH010000090">
    <property type="protein sequence ID" value="GAA3205264.1"/>
    <property type="molecule type" value="Genomic_DNA"/>
</dbReference>
<sequence length="267" mass="28553">MSPRGRRASLPGQQNETARGLLDDLVVRCFAEDGSASRDFHFDALPVAPGLRQGLAMAFRRRTAPGAGLTSLDSMLSAYRPAVAFARYLSTLAWPPTEPAHLLPEHLDGYFDSRKDKAVRAGDELADLKRLLKHAEGLSEAVTAKLGESNPRRPRTESPKESYSVQELKRIADAARSDLRAAAARIRANREVCAGLGRARNWVGTGGGWSCWTSSTGSAMSRAGPAPGVSGPARTWCTGGSFITGRSTTSSASCTCPAWRPPPAWSC</sequence>
<feature type="region of interest" description="Disordered" evidence="1">
    <location>
        <begin position="142"/>
        <end position="163"/>
    </location>
</feature>
<keyword evidence="3" id="KW-1185">Reference proteome</keyword>
<gene>
    <name evidence="2" type="ORF">GCM10010451_64790</name>
</gene>
<evidence type="ECO:0000313" key="3">
    <source>
        <dbReference type="Proteomes" id="UP001501866"/>
    </source>
</evidence>
<accession>A0ABP6Q5Y2</accession>
<protein>
    <submittedName>
        <fullName evidence="2">Uncharacterized protein</fullName>
    </submittedName>
</protein>
<evidence type="ECO:0000256" key="1">
    <source>
        <dbReference type="SAM" id="MobiDB-lite"/>
    </source>
</evidence>
<reference evidence="3" key="1">
    <citation type="journal article" date="2019" name="Int. J. Syst. Evol. Microbiol.">
        <title>The Global Catalogue of Microorganisms (GCM) 10K type strain sequencing project: providing services to taxonomists for standard genome sequencing and annotation.</title>
        <authorList>
            <consortium name="The Broad Institute Genomics Platform"/>
            <consortium name="The Broad Institute Genome Sequencing Center for Infectious Disease"/>
            <person name="Wu L."/>
            <person name="Ma J."/>
        </authorList>
    </citation>
    <scope>NUCLEOTIDE SEQUENCE [LARGE SCALE GENOMIC DNA]</scope>
    <source>
        <strain evidence="3">JCM 9095</strain>
    </source>
</reference>
<dbReference type="RefSeq" id="WP_202431372.1">
    <property type="nucleotide sequence ID" value="NZ_BAAAUH010000090.1"/>
</dbReference>
<evidence type="ECO:0000313" key="2">
    <source>
        <dbReference type="EMBL" id="GAA3205264.1"/>
    </source>
</evidence>
<proteinExistence type="predicted"/>
<dbReference type="Proteomes" id="UP001501866">
    <property type="component" value="Unassembled WGS sequence"/>
</dbReference>